<name>A0A2R6PU33_ACTCC</name>
<dbReference type="FunCoup" id="A0A2R6PU33">
    <property type="interactions" value="171"/>
</dbReference>
<dbReference type="InParanoid" id="A0A2R6PU33"/>
<feature type="compositionally biased region" description="Polar residues" evidence="4">
    <location>
        <begin position="1"/>
        <end position="15"/>
    </location>
</feature>
<evidence type="ECO:0000256" key="1">
    <source>
        <dbReference type="ARBA" id="ARBA00005771"/>
    </source>
</evidence>
<keyword evidence="2 3" id="KW-0808">Transferase</keyword>
<evidence type="ECO:0000256" key="2">
    <source>
        <dbReference type="ARBA" id="ARBA00022679"/>
    </source>
</evidence>
<evidence type="ECO:0000313" key="6">
    <source>
        <dbReference type="EMBL" id="PSR96585.1"/>
    </source>
</evidence>
<reference evidence="7" key="2">
    <citation type="journal article" date="2018" name="BMC Genomics">
        <title>A manually annotated Actinidia chinensis var. chinensis (kiwifruit) genome highlights the challenges associated with draft genomes and gene prediction in plants.</title>
        <authorList>
            <person name="Pilkington S.M."/>
            <person name="Crowhurst R."/>
            <person name="Hilario E."/>
            <person name="Nardozza S."/>
            <person name="Fraser L."/>
            <person name="Peng Y."/>
            <person name="Gunaseelan K."/>
            <person name="Simpson R."/>
            <person name="Tahir J."/>
            <person name="Deroles S.C."/>
            <person name="Templeton K."/>
            <person name="Luo Z."/>
            <person name="Davy M."/>
            <person name="Cheng C."/>
            <person name="McNeilage M."/>
            <person name="Scaglione D."/>
            <person name="Liu Y."/>
            <person name="Zhang Q."/>
            <person name="Datson P."/>
            <person name="De Silva N."/>
            <person name="Gardiner S.E."/>
            <person name="Bassett H."/>
            <person name="Chagne D."/>
            <person name="McCallum J."/>
            <person name="Dzierzon H."/>
            <person name="Deng C."/>
            <person name="Wang Y.Y."/>
            <person name="Barron L."/>
            <person name="Manako K."/>
            <person name="Bowen J."/>
            <person name="Foster T.M."/>
            <person name="Erridge Z.A."/>
            <person name="Tiffin H."/>
            <person name="Waite C.N."/>
            <person name="Davies K.M."/>
            <person name="Grierson E.P."/>
            <person name="Laing W.A."/>
            <person name="Kirk R."/>
            <person name="Chen X."/>
            <person name="Wood M."/>
            <person name="Montefiori M."/>
            <person name="Brummell D.A."/>
            <person name="Schwinn K.E."/>
            <person name="Catanach A."/>
            <person name="Fullerton C."/>
            <person name="Li D."/>
            <person name="Meiyalaghan S."/>
            <person name="Nieuwenhuizen N."/>
            <person name="Read N."/>
            <person name="Prakash R."/>
            <person name="Hunter D."/>
            <person name="Zhang H."/>
            <person name="McKenzie M."/>
            <person name="Knabel M."/>
            <person name="Harris A."/>
            <person name="Allan A.C."/>
            <person name="Gleave A."/>
            <person name="Chen A."/>
            <person name="Janssen B.J."/>
            <person name="Plunkett B."/>
            <person name="Ampomah-Dwamena C."/>
            <person name="Voogd C."/>
            <person name="Leif D."/>
            <person name="Lafferty D."/>
            <person name="Souleyre E.J.F."/>
            <person name="Varkonyi-Gasic E."/>
            <person name="Gambi F."/>
            <person name="Hanley J."/>
            <person name="Yao J.L."/>
            <person name="Cheung J."/>
            <person name="David K.M."/>
            <person name="Warren B."/>
            <person name="Marsh K."/>
            <person name="Snowden K.C."/>
            <person name="Lin-Wang K."/>
            <person name="Brian L."/>
            <person name="Martinez-Sanchez M."/>
            <person name="Wang M."/>
            <person name="Ileperuma N."/>
            <person name="Macnee N."/>
            <person name="Campin R."/>
            <person name="McAtee P."/>
            <person name="Drummond R.S.M."/>
            <person name="Espley R.V."/>
            <person name="Ireland H.S."/>
            <person name="Wu R."/>
            <person name="Atkinson R.G."/>
            <person name="Karunairetnam S."/>
            <person name="Bulley S."/>
            <person name="Chunkath S."/>
            <person name="Hanley Z."/>
            <person name="Storey R."/>
            <person name="Thrimawithana A.H."/>
            <person name="Thomson S."/>
            <person name="David C."/>
            <person name="Testolin R."/>
            <person name="Huang H."/>
            <person name="Hellens R.P."/>
            <person name="Schaffer R.J."/>
        </authorList>
    </citation>
    <scope>NUCLEOTIDE SEQUENCE [LARGE SCALE GENOMIC DNA]</scope>
    <source>
        <strain evidence="7">cv. Red5</strain>
    </source>
</reference>
<evidence type="ECO:0000259" key="5">
    <source>
        <dbReference type="Pfam" id="PF00685"/>
    </source>
</evidence>
<proteinExistence type="inferred from homology"/>
<evidence type="ECO:0000256" key="3">
    <source>
        <dbReference type="RuleBase" id="RU361155"/>
    </source>
</evidence>
<dbReference type="Proteomes" id="UP000241394">
    <property type="component" value="Chromosome LG23"/>
</dbReference>
<reference evidence="6 7" key="1">
    <citation type="submission" date="2017-07" db="EMBL/GenBank/DDBJ databases">
        <title>An improved, manually edited Actinidia chinensis var. chinensis (kiwifruit) genome highlights the challenges associated with draft genomes and gene prediction in plants.</title>
        <authorList>
            <person name="Pilkington S."/>
            <person name="Crowhurst R."/>
            <person name="Hilario E."/>
            <person name="Nardozza S."/>
            <person name="Fraser L."/>
            <person name="Peng Y."/>
            <person name="Gunaseelan K."/>
            <person name="Simpson R."/>
            <person name="Tahir J."/>
            <person name="Deroles S."/>
            <person name="Templeton K."/>
            <person name="Luo Z."/>
            <person name="Davy M."/>
            <person name="Cheng C."/>
            <person name="Mcneilage M."/>
            <person name="Scaglione D."/>
            <person name="Liu Y."/>
            <person name="Zhang Q."/>
            <person name="Datson P."/>
            <person name="De Silva N."/>
            <person name="Gardiner S."/>
            <person name="Bassett H."/>
            <person name="Chagne D."/>
            <person name="Mccallum J."/>
            <person name="Dzierzon H."/>
            <person name="Deng C."/>
            <person name="Wang Y.-Y."/>
            <person name="Barron N."/>
            <person name="Manako K."/>
            <person name="Bowen J."/>
            <person name="Foster T."/>
            <person name="Erridge Z."/>
            <person name="Tiffin H."/>
            <person name="Waite C."/>
            <person name="Davies K."/>
            <person name="Grierson E."/>
            <person name="Laing W."/>
            <person name="Kirk R."/>
            <person name="Chen X."/>
            <person name="Wood M."/>
            <person name="Montefiori M."/>
            <person name="Brummell D."/>
            <person name="Schwinn K."/>
            <person name="Catanach A."/>
            <person name="Fullerton C."/>
            <person name="Li D."/>
            <person name="Meiyalaghan S."/>
            <person name="Nieuwenhuizen N."/>
            <person name="Read N."/>
            <person name="Prakash R."/>
            <person name="Hunter D."/>
            <person name="Zhang H."/>
            <person name="Mckenzie M."/>
            <person name="Knabel M."/>
            <person name="Harris A."/>
            <person name="Allan A."/>
            <person name="Chen A."/>
            <person name="Janssen B."/>
            <person name="Plunkett B."/>
            <person name="Dwamena C."/>
            <person name="Voogd C."/>
            <person name="Leif D."/>
            <person name="Lafferty D."/>
            <person name="Souleyre E."/>
            <person name="Varkonyi-Gasic E."/>
            <person name="Gambi F."/>
            <person name="Hanley J."/>
            <person name="Yao J.-L."/>
            <person name="Cheung J."/>
            <person name="David K."/>
            <person name="Warren B."/>
            <person name="Marsh K."/>
            <person name="Snowden K."/>
            <person name="Lin-Wang K."/>
            <person name="Brian L."/>
            <person name="Martinez-Sanchez M."/>
            <person name="Wang M."/>
            <person name="Ileperuma N."/>
            <person name="Macnee N."/>
            <person name="Campin R."/>
            <person name="Mcatee P."/>
            <person name="Drummond R."/>
            <person name="Espley R."/>
            <person name="Ireland H."/>
            <person name="Wu R."/>
            <person name="Atkinson R."/>
            <person name="Karunairetnam S."/>
            <person name="Bulley S."/>
            <person name="Chunkath S."/>
            <person name="Hanley Z."/>
            <person name="Storey R."/>
            <person name="Thrimawithana A."/>
            <person name="Thomson S."/>
            <person name="David C."/>
            <person name="Testolin R."/>
        </authorList>
    </citation>
    <scope>NUCLEOTIDE SEQUENCE [LARGE SCALE GENOMIC DNA]</scope>
    <source>
        <strain evidence="7">cv. Red5</strain>
        <tissue evidence="6">Young leaf</tissue>
    </source>
</reference>
<evidence type="ECO:0000256" key="4">
    <source>
        <dbReference type="SAM" id="MobiDB-lite"/>
    </source>
</evidence>
<dbReference type="InterPro" id="IPR000863">
    <property type="entry name" value="Sulfotransferase_dom"/>
</dbReference>
<dbReference type="Gramene" id="PSR96585">
    <property type="protein sequence ID" value="PSR96585"/>
    <property type="gene ID" value="CEY00_Acc26637"/>
</dbReference>
<feature type="region of interest" description="Disordered" evidence="4">
    <location>
        <begin position="1"/>
        <end position="30"/>
    </location>
</feature>
<comment type="similarity">
    <text evidence="1 3">Belongs to the sulfotransferase 1 family.</text>
</comment>
<comment type="caution">
    <text evidence="6">The sequence shown here is derived from an EMBL/GenBank/DDBJ whole genome shotgun (WGS) entry which is preliminary data.</text>
</comment>
<dbReference type="Gene3D" id="3.40.50.300">
    <property type="entry name" value="P-loop containing nucleotide triphosphate hydrolases"/>
    <property type="match status" value="1"/>
</dbReference>
<protein>
    <recommendedName>
        <fullName evidence="3">Sulfotransferase</fullName>
        <ecNumber evidence="3">2.8.2.-</ecNumber>
    </recommendedName>
</protein>
<feature type="domain" description="Sulfotransferase" evidence="5">
    <location>
        <begin position="79"/>
        <end position="344"/>
    </location>
</feature>
<dbReference type="OMA" id="DTWIVTF"/>
<sequence length="352" mass="40359">MAASSPQQCCNPTTNNKKKERGEEEEEEKYEKQREMIRTLPKGRGWLTKEIILYQGCWLPLNWGLEGALFVQNHFKARPTDIFLAAFPKCGTTWLRALMFATINRSQYDFSTHPLLNSGPHSCFPFLDLYFSNSSSIAANLDALPLPRLFATHMPYSLLSKSVTSCGCKFVYIWRDPKDVLVSKWHFLNQIKSKDLPQLSLPEAFELFCEGVSEYGPFWDHVLGYWKASQESPNNILLLKYEGMKREPAVYLKTLAEFMGVPFSPEEEEEEEGVVEKIVELCSFKNLSNLEVNKIGVEHFSDELVIENHNFFRKGQIGDFKNYLTREMAEHLDSITMKKFSGTGLIFGASTQ</sequence>
<dbReference type="OrthoDB" id="205623at2759"/>
<organism evidence="6 7">
    <name type="scientific">Actinidia chinensis var. chinensis</name>
    <name type="common">Chinese soft-hair kiwi</name>
    <dbReference type="NCBI Taxonomy" id="1590841"/>
    <lineage>
        <taxon>Eukaryota</taxon>
        <taxon>Viridiplantae</taxon>
        <taxon>Streptophyta</taxon>
        <taxon>Embryophyta</taxon>
        <taxon>Tracheophyta</taxon>
        <taxon>Spermatophyta</taxon>
        <taxon>Magnoliopsida</taxon>
        <taxon>eudicotyledons</taxon>
        <taxon>Gunneridae</taxon>
        <taxon>Pentapetalae</taxon>
        <taxon>asterids</taxon>
        <taxon>Ericales</taxon>
        <taxon>Actinidiaceae</taxon>
        <taxon>Actinidia</taxon>
    </lineage>
</organism>
<dbReference type="InterPro" id="IPR027417">
    <property type="entry name" value="P-loop_NTPase"/>
</dbReference>
<accession>A0A2R6PU33</accession>
<keyword evidence="7" id="KW-1185">Reference proteome</keyword>
<gene>
    <name evidence="6" type="ORF">CEY00_Acc26637</name>
</gene>
<dbReference type="AlphaFoldDB" id="A0A2R6PU33"/>
<dbReference type="GO" id="GO:0008146">
    <property type="term" value="F:sulfotransferase activity"/>
    <property type="evidence" value="ECO:0007669"/>
    <property type="project" value="InterPro"/>
</dbReference>
<evidence type="ECO:0000313" key="7">
    <source>
        <dbReference type="Proteomes" id="UP000241394"/>
    </source>
</evidence>
<dbReference type="PANTHER" id="PTHR11783">
    <property type="entry name" value="SULFOTRANSFERASE SULT"/>
    <property type="match status" value="1"/>
</dbReference>
<dbReference type="STRING" id="1590841.A0A2R6PU33"/>
<dbReference type="SUPFAM" id="SSF52540">
    <property type="entry name" value="P-loop containing nucleoside triphosphate hydrolases"/>
    <property type="match status" value="1"/>
</dbReference>
<dbReference type="EMBL" id="NKQK01000023">
    <property type="protein sequence ID" value="PSR96585.1"/>
    <property type="molecule type" value="Genomic_DNA"/>
</dbReference>
<dbReference type="EC" id="2.8.2.-" evidence="3"/>
<dbReference type="Pfam" id="PF00685">
    <property type="entry name" value="Sulfotransfer_1"/>
    <property type="match status" value="1"/>
</dbReference>